<protein>
    <submittedName>
        <fullName evidence="2">Uncharacterized protein</fullName>
    </submittedName>
</protein>
<sequence length="78" mass="8217">MDKGLGVGKVLTAVLNLRSLDTIAESGQMLKCQHHPQDLLALPDFLKPRQAAPAPEVQRAAPTPRAQGPGEAPADSPK</sequence>
<name>A0A1J5RN90_9ZZZZ</name>
<proteinExistence type="predicted"/>
<comment type="caution">
    <text evidence="2">The sequence shown here is derived from an EMBL/GenBank/DDBJ whole genome shotgun (WGS) entry which is preliminary data.</text>
</comment>
<evidence type="ECO:0000256" key="1">
    <source>
        <dbReference type="SAM" id="MobiDB-lite"/>
    </source>
</evidence>
<organism evidence="2">
    <name type="scientific">mine drainage metagenome</name>
    <dbReference type="NCBI Taxonomy" id="410659"/>
    <lineage>
        <taxon>unclassified sequences</taxon>
        <taxon>metagenomes</taxon>
        <taxon>ecological metagenomes</taxon>
    </lineage>
</organism>
<evidence type="ECO:0000313" key="2">
    <source>
        <dbReference type="EMBL" id="OIQ89581.1"/>
    </source>
</evidence>
<feature type="region of interest" description="Disordered" evidence="1">
    <location>
        <begin position="43"/>
        <end position="78"/>
    </location>
</feature>
<dbReference type="EMBL" id="MLJW01000324">
    <property type="protein sequence ID" value="OIQ89581.1"/>
    <property type="molecule type" value="Genomic_DNA"/>
</dbReference>
<reference evidence="2" key="1">
    <citation type="submission" date="2016-10" db="EMBL/GenBank/DDBJ databases">
        <title>Sequence of Gallionella enrichment culture.</title>
        <authorList>
            <person name="Poehlein A."/>
            <person name="Muehling M."/>
            <person name="Daniel R."/>
        </authorList>
    </citation>
    <scope>NUCLEOTIDE SEQUENCE</scope>
</reference>
<accession>A0A1J5RN90</accession>
<gene>
    <name evidence="2" type="ORF">GALL_285080</name>
</gene>
<dbReference type="AlphaFoldDB" id="A0A1J5RN90"/>